<evidence type="ECO:0000313" key="11">
    <source>
        <dbReference type="Proteomes" id="UP001172082"/>
    </source>
</evidence>
<gene>
    <name evidence="10" type="ORF">QQ008_14615</name>
</gene>
<evidence type="ECO:0000256" key="1">
    <source>
        <dbReference type="ARBA" id="ARBA00004442"/>
    </source>
</evidence>
<evidence type="ECO:0000256" key="4">
    <source>
        <dbReference type="ARBA" id="ARBA00022452"/>
    </source>
</evidence>
<keyword evidence="9" id="KW-0732">Signal</keyword>
<evidence type="ECO:0000256" key="7">
    <source>
        <dbReference type="ARBA" id="ARBA00023237"/>
    </source>
</evidence>
<comment type="caution">
    <text evidence="10">The sequence shown here is derived from an EMBL/GenBank/DDBJ whole genome shotgun (WGS) entry which is preliminary data.</text>
</comment>
<keyword evidence="4" id="KW-1134">Transmembrane beta strand</keyword>
<keyword evidence="3" id="KW-0813">Transport</keyword>
<dbReference type="Proteomes" id="UP001172082">
    <property type="component" value="Unassembled WGS sequence"/>
</dbReference>
<evidence type="ECO:0000256" key="6">
    <source>
        <dbReference type="ARBA" id="ARBA00023136"/>
    </source>
</evidence>
<dbReference type="SUPFAM" id="SSF56954">
    <property type="entry name" value="Outer membrane efflux proteins (OEP)"/>
    <property type="match status" value="1"/>
</dbReference>
<evidence type="ECO:0000313" key="10">
    <source>
        <dbReference type="EMBL" id="MDN5202618.1"/>
    </source>
</evidence>
<keyword evidence="5" id="KW-0812">Transmembrane</keyword>
<keyword evidence="8" id="KW-0175">Coiled coil</keyword>
<evidence type="ECO:0000256" key="3">
    <source>
        <dbReference type="ARBA" id="ARBA00022448"/>
    </source>
</evidence>
<protein>
    <submittedName>
        <fullName evidence="10">TolC family protein</fullName>
    </submittedName>
</protein>
<proteinExistence type="inferred from homology"/>
<evidence type="ECO:0000256" key="8">
    <source>
        <dbReference type="SAM" id="Coils"/>
    </source>
</evidence>
<accession>A0ABT8KQD7</accession>
<feature type="signal peptide" evidence="9">
    <location>
        <begin position="1"/>
        <end position="23"/>
    </location>
</feature>
<feature type="coiled-coil region" evidence="8">
    <location>
        <begin position="344"/>
        <end position="393"/>
    </location>
</feature>
<dbReference type="InterPro" id="IPR003423">
    <property type="entry name" value="OMP_efflux"/>
</dbReference>
<dbReference type="Gene3D" id="1.20.1600.10">
    <property type="entry name" value="Outer membrane efflux proteins (OEP)"/>
    <property type="match status" value="1"/>
</dbReference>
<evidence type="ECO:0000256" key="5">
    <source>
        <dbReference type="ARBA" id="ARBA00022692"/>
    </source>
</evidence>
<dbReference type="EMBL" id="JAUJEA010000005">
    <property type="protein sequence ID" value="MDN5202618.1"/>
    <property type="molecule type" value="Genomic_DNA"/>
</dbReference>
<sequence length="453" mass="51295">MKLLGKTGLLIGLLICFSSSLHAQQVNEFTLQNCIDYALKNNEDIRVSEMEKKRADGTVGETRAQGLPQINASATLTNNYKVPTSFIPAIFFDPNAGEGEFAPVQFGTQYTGNAGITLDQMIFDGSYFVGLEAARTFRELSTKDHIRTQIDVIANVTKAYYTVLVNQEQLSFVEKNFQRLDTLLNETDIMYQNGFAEKIDVNRIRIQYNNSKIQRKKLQDFQDISLKLLKFQMGMSANESLSVTGNLDDVELSLNELEVVDFDYKQRIEYSQLETNQALARLDMKNNKVQYLPTIDFFAQIGKNAGTTTSSDLFKFGDNWFGNGAFGATIKLPIFDGLRKSYGIQKSKIQIAQIDLQKQRLKNSIDVEIYQARTNLNNNLVNLETQKENLTLAEEVYRVSKIKYQEGVGSNLEVIDAEIAYKSAETDYYNAVYDALISKVDLDKAYGRLFEQN</sequence>
<feature type="chain" id="PRO_5045055074" evidence="9">
    <location>
        <begin position="24"/>
        <end position="453"/>
    </location>
</feature>
<comment type="subcellular location">
    <subcellularLocation>
        <location evidence="1">Cell outer membrane</location>
    </subcellularLocation>
</comment>
<dbReference type="PANTHER" id="PTHR30026:SF20">
    <property type="entry name" value="OUTER MEMBRANE PROTEIN TOLC"/>
    <property type="match status" value="1"/>
</dbReference>
<evidence type="ECO:0000256" key="9">
    <source>
        <dbReference type="SAM" id="SignalP"/>
    </source>
</evidence>
<dbReference type="InterPro" id="IPR051906">
    <property type="entry name" value="TolC-like"/>
</dbReference>
<dbReference type="RefSeq" id="WP_346752642.1">
    <property type="nucleotide sequence ID" value="NZ_JAUJEA010000005.1"/>
</dbReference>
<comment type="similarity">
    <text evidence="2">Belongs to the outer membrane factor (OMF) (TC 1.B.17) family.</text>
</comment>
<dbReference type="PANTHER" id="PTHR30026">
    <property type="entry name" value="OUTER MEMBRANE PROTEIN TOLC"/>
    <property type="match status" value="1"/>
</dbReference>
<keyword evidence="7" id="KW-0998">Cell outer membrane</keyword>
<organism evidence="10 11">
    <name type="scientific">Splendidivirga corallicola</name>
    <dbReference type="NCBI Taxonomy" id="3051826"/>
    <lineage>
        <taxon>Bacteria</taxon>
        <taxon>Pseudomonadati</taxon>
        <taxon>Bacteroidota</taxon>
        <taxon>Cytophagia</taxon>
        <taxon>Cytophagales</taxon>
        <taxon>Splendidivirgaceae</taxon>
        <taxon>Splendidivirga</taxon>
    </lineage>
</organism>
<keyword evidence="11" id="KW-1185">Reference proteome</keyword>
<reference evidence="10" key="1">
    <citation type="submission" date="2023-06" db="EMBL/GenBank/DDBJ databases">
        <title>Genomic of Parafulvivirga corallium.</title>
        <authorList>
            <person name="Wang G."/>
        </authorList>
    </citation>
    <scope>NUCLEOTIDE SEQUENCE</scope>
    <source>
        <strain evidence="10">BMA10</strain>
    </source>
</reference>
<keyword evidence="6" id="KW-0472">Membrane</keyword>
<evidence type="ECO:0000256" key="2">
    <source>
        <dbReference type="ARBA" id="ARBA00007613"/>
    </source>
</evidence>
<name>A0ABT8KQD7_9BACT</name>
<dbReference type="Pfam" id="PF02321">
    <property type="entry name" value="OEP"/>
    <property type="match status" value="2"/>
</dbReference>